<evidence type="ECO:0000259" key="1">
    <source>
        <dbReference type="Pfam" id="PF05685"/>
    </source>
</evidence>
<dbReference type="InterPro" id="IPR011335">
    <property type="entry name" value="Restrct_endonuc-II-like"/>
</dbReference>
<gene>
    <name evidence="2" type="ORF">CRENPOLYSF1_1130007</name>
</gene>
<reference evidence="3" key="1">
    <citation type="submission" date="2017-02" db="EMBL/GenBank/DDBJ databases">
        <authorList>
            <person name="Daims H."/>
        </authorList>
    </citation>
    <scope>NUCLEOTIDE SEQUENCE [LARGE SCALE GENOMIC DNA]</scope>
</reference>
<protein>
    <recommendedName>
        <fullName evidence="1">Putative restriction endonuclease domain-containing protein</fullName>
    </recommendedName>
</protein>
<dbReference type="RefSeq" id="WP_087142169.1">
    <property type="nucleotide sequence ID" value="NZ_FUKI01000017.1"/>
</dbReference>
<dbReference type="OrthoDB" id="9799703at2"/>
<dbReference type="EMBL" id="FUKI01000017">
    <property type="protein sequence ID" value="SJM89545.1"/>
    <property type="molecule type" value="Genomic_DNA"/>
</dbReference>
<sequence length="204" mass="23580">MAKITHLSELDLNQTYSYADYLTWQFSETVELIKGKIMLMSPAPNVHHQRISADLNGMLYNFFKHKKCQFFAAPFDVRLYNRQKSILTNQDIHTVLQPDLCVICNPDLLDKQGCNGAPDWIIEILSKGNSKREMQIKYALYEESGVGEYWIVYPEHHAIHQFVLDEKGHYQLKHMFADDDIAIPALFPDLAIDLAEVFEKSGEE</sequence>
<proteinExistence type="predicted"/>
<evidence type="ECO:0000313" key="2">
    <source>
        <dbReference type="EMBL" id="SJM89545.1"/>
    </source>
</evidence>
<dbReference type="InterPro" id="IPR008538">
    <property type="entry name" value="Uma2"/>
</dbReference>
<dbReference type="AlphaFoldDB" id="A0A1R4H005"/>
<organism evidence="2 3">
    <name type="scientific">Crenothrix polyspora</name>
    <dbReference type="NCBI Taxonomy" id="360316"/>
    <lineage>
        <taxon>Bacteria</taxon>
        <taxon>Pseudomonadati</taxon>
        <taxon>Pseudomonadota</taxon>
        <taxon>Gammaproteobacteria</taxon>
        <taxon>Methylococcales</taxon>
        <taxon>Crenotrichaceae</taxon>
        <taxon>Crenothrix</taxon>
    </lineage>
</organism>
<evidence type="ECO:0000313" key="3">
    <source>
        <dbReference type="Proteomes" id="UP000195667"/>
    </source>
</evidence>
<dbReference type="PANTHER" id="PTHR34107">
    <property type="entry name" value="SLL0198 PROTEIN-RELATED"/>
    <property type="match status" value="1"/>
</dbReference>
<dbReference type="SUPFAM" id="SSF52980">
    <property type="entry name" value="Restriction endonuclease-like"/>
    <property type="match status" value="1"/>
</dbReference>
<name>A0A1R4H005_9GAMM</name>
<dbReference type="Gene3D" id="3.90.1570.10">
    <property type="entry name" value="tt1808, chain A"/>
    <property type="match status" value="1"/>
</dbReference>
<dbReference type="InterPro" id="IPR012296">
    <property type="entry name" value="Nuclease_put_TT1808"/>
</dbReference>
<accession>A0A1R4H005</accession>
<feature type="domain" description="Putative restriction endonuclease" evidence="1">
    <location>
        <begin position="20"/>
        <end position="194"/>
    </location>
</feature>
<dbReference type="Pfam" id="PF05685">
    <property type="entry name" value="Uma2"/>
    <property type="match status" value="1"/>
</dbReference>
<keyword evidence="3" id="KW-1185">Reference proteome</keyword>
<dbReference type="CDD" id="cd06260">
    <property type="entry name" value="DUF820-like"/>
    <property type="match status" value="1"/>
</dbReference>
<dbReference type="PANTHER" id="PTHR34107:SF4">
    <property type="entry name" value="SLL1222 PROTEIN"/>
    <property type="match status" value="1"/>
</dbReference>
<dbReference type="Proteomes" id="UP000195667">
    <property type="component" value="Unassembled WGS sequence"/>
</dbReference>